<sequence length="148" mass="17186">MVTHVRLRMLMCMTYSVLTCSFALLITHLFRQTLFKVELRTRVEHVLLIRRVFLVPLTNTAELLTKHTRRFLSHTSNPFSNQLITILLLIIMFSLFIIYILITLRLYALAATLILIGFPGHSVHRCLHHAISGLLLYIISILIHHCQL</sequence>
<feature type="transmembrane region" description="Helical" evidence="1">
    <location>
        <begin position="86"/>
        <end position="107"/>
    </location>
</feature>
<name>F9W4X5_TRYCI</name>
<keyword evidence="1" id="KW-0472">Membrane</keyword>
<accession>F9W4X5</accession>
<evidence type="ECO:0000256" key="1">
    <source>
        <dbReference type="SAM" id="Phobius"/>
    </source>
</evidence>
<feature type="transmembrane region" description="Helical" evidence="1">
    <location>
        <begin position="127"/>
        <end position="146"/>
    </location>
</feature>
<reference evidence="3" key="1">
    <citation type="submission" date="2011-07" db="EMBL/GenBank/DDBJ databases">
        <title>Divergent evolution of antigenic variation in African trypanosomes.</title>
        <authorList>
            <person name="Jackson A.P."/>
            <person name="Berry A."/>
            <person name="Allison H.C."/>
            <person name="Burton P."/>
            <person name="Anderson J."/>
            <person name="Aslett M."/>
            <person name="Brown R."/>
            <person name="Corton N."/>
            <person name="Harris D."/>
            <person name="Hauser H."/>
            <person name="Gamble J."/>
            <person name="Gilderthorp R."/>
            <person name="McQuillan J."/>
            <person name="Quail M.A."/>
            <person name="Sanders M."/>
            <person name="Van Tonder A."/>
            <person name="Ginger M.L."/>
            <person name="Donelson J.E."/>
            <person name="Field M.C."/>
            <person name="Barry J.D."/>
            <person name="Berriman M."/>
            <person name="Hertz-Fowler C."/>
        </authorList>
    </citation>
    <scope>NUCLEOTIDE SEQUENCE [LARGE SCALE GENOMIC DNA]</scope>
    <source>
        <strain evidence="3">IL3000</strain>
    </source>
</reference>
<keyword evidence="1" id="KW-0812">Transmembrane</keyword>
<keyword evidence="3" id="KW-1185">Reference proteome</keyword>
<evidence type="ECO:0000313" key="3">
    <source>
        <dbReference type="Proteomes" id="UP000000702"/>
    </source>
</evidence>
<reference evidence="2 3" key="2">
    <citation type="journal article" date="2012" name="Proc. Natl. Acad. Sci. U.S.A.">
        <title>Antigenic diversity is generated by distinct evolutionary mechanisms in African trypanosome species.</title>
        <authorList>
            <person name="Jackson A.P."/>
            <person name="Berry A."/>
            <person name="Aslett M."/>
            <person name="Allison H.C."/>
            <person name="Burton P."/>
            <person name="Vavrova-Anderson J."/>
            <person name="Brown R."/>
            <person name="Browne H."/>
            <person name="Corton N."/>
            <person name="Hauser H."/>
            <person name="Gamble J."/>
            <person name="Gilderthorp R."/>
            <person name="Marcello L."/>
            <person name="McQuillan J."/>
            <person name="Otto T.D."/>
            <person name="Quail M.A."/>
            <person name="Sanders M.J."/>
            <person name="van Tonder A."/>
            <person name="Ginger M.L."/>
            <person name="Field M.C."/>
            <person name="Barry J.D."/>
            <person name="Hertz-Fowler C."/>
            <person name="Berriman M."/>
        </authorList>
    </citation>
    <scope>NUCLEOTIDE SEQUENCE [LARGE SCALE GENOMIC DNA]</scope>
    <source>
        <strain evidence="2 3">IL3000</strain>
    </source>
</reference>
<evidence type="ECO:0000313" key="2">
    <source>
        <dbReference type="EMBL" id="CCD12222.1"/>
    </source>
</evidence>
<protein>
    <submittedName>
        <fullName evidence="2">Uncharacterized protein</fullName>
    </submittedName>
</protein>
<feature type="non-terminal residue" evidence="2">
    <location>
        <position position="148"/>
    </location>
</feature>
<gene>
    <name evidence="2" type="ORF">TCIL3000_0_03220</name>
</gene>
<dbReference type="EMBL" id="CAEQ01000627">
    <property type="protein sequence ID" value="CCD12222.1"/>
    <property type="molecule type" value="Genomic_DNA"/>
</dbReference>
<keyword evidence="1" id="KW-1133">Transmembrane helix</keyword>
<comment type="caution">
    <text evidence="2">The sequence shown here is derived from an EMBL/GenBank/DDBJ whole genome shotgun (WGS) entry which is preliminary data.</text>
</comment>
<dbReference type="Proteomes" id="UP000000702">
    <property type="component" value="Unassembled WGS sequence"/>
</dbReference>
<organism evidence="2 3">
    <name type="scientific">Trypanosoma congolense (strain IL3000)</name>
    <dbReference type="NCBI Taxonomy" id="1068625"/>
    <lineage>
        <taxon>Eukaryota</taxon>
        <taxon>Discoba</taxon>
        <taxon>Euglenozoa</taxon>
        <taxon>Kinetoplastea</taxon>
        <taxon>Metakinetoplastina</taxon>
        <taxon>Trypanosomatida</taxon>
        <taxon>Trypanosomatidae</taxon>
        <taxon>Trypanosoma</taxon>
        <taxon>Nannomonas</taxon>
    </lineage>
</organism>
<dbReference type="AlphaFoldDB" id="F9W4X5"/>
<proteinExistence type="predicted"/>